<evidence type="ECO:0000256" key="5">
    <source>
        <dbReference type="ARBA" id="ARBA00022553"/>
    </source>
</evidence>
<evidence type="ECO:0000256" key="11">
    <source>
        <dbReference type="ARBA" id="ARBA00023289"/>
    </source>
</evidence>
<keyword evidence="11" id="KW-0636">Prenylation</keyword>
<dbReference type="FunFam" id="1.50.10.10:FF:000004">
    <property type="entry name" value="Phosphorylase b kinase regulatory subunit"/>
    <property type="match status" value="1"/>
</dbReference>
<keyword evidence="10" id="KW-0449">Lipoprotein</keyword>
<comment type="subcellular location">
    <subcellularLocation>
        <location evidence="1">Cell membrane</location>
        <topology evidence="1">Lipid-anchor</topology>
        <orientation evidence="1">Cytoplasmic side</orientation>
    </subcellularLocation>
</comment>
<evidence type="ECO:0000256" key="3">
    <source>
        <dbReference type="ARBA" id="ARBA00007128"/>
    </source>
</evidence>
<dbReference type="PANTHER" id="PTHR10749">
    <property type="entry name" value="PHOSPHORYLASE B KINASE REGULATORY SUBUNIT"/>
    <property type="match status" value="1"/>
</dbReference>
<dbReference type="EMBL" id="JACJQU010000019">
    <property type="protein sequence ID" value="MBD2296201.1"/>
    <property type="molecule type" value="Genomic_DNA"/>
</dbReference>
<dbReference type="GO" id="GO:0005964">
    <property type="term" value="C:phosphorylase kinase complex"/>
    <property type="evidence" value="ECO:0007669"/>
    <property type="project" value="TreeGrafter"/>
</dbReference>
<keyword evidence="4" id="KW-1003">Cell membrane</keyword>
<evidence type="ECO:0000256" key="4">
    <source>
        <dbReference type="ARBA" id="ARBA00022475"/>
    </source>
</evidence>
<dbReference type="GO" id="GO:0005516">
    <property type="term" value="F:calmodulin binding"/>
    <property type="evidence" value="ECO:0007669"/>
    <property type="project" value="UniProtKB-KW"/>
</dbReference>
<keyword evidence="15" id="KW-1185">Reference proteome</keyword>
<reference evidence="15" key="1">
    <citation type="journal article" date="2020" name="ISME J.">
        <title>Comparative genomics reveals insights into cyanobacterial evolution and habitat adaptation.</title>
        <authorList>
            <person name="Chen M.Y."/>
            <person name="Teng W.K."/>
            <person name="Zhao L."/>
            <person name="Hu C.X."/>
            <person name="Zhou Y.K."/>
            <person name="Han B.P."/>
            <person name="Song L.R."/>
            <person name="Shu W.S."/>
        </authorList>
    </citation>
    <scope>NUCLEOTIDE SEQUENCE [LARGE SCALE GENOMIC DNA]</scope>
    <source>
        <strain evidence="15">FACHB-251</strain>
    </source>
</reference>
<name>A0A926WMN2_9NOST</name>
<evidence type="ECO:0000259" key="12">
    <source>
        <dbReference type="Pfam" id="PF00723"/>
    </source>
</evidence>
<evidence type="ECO:0000313" key="14">
    <source>
        <dbReference type="EMBL" id="MBD2296201.1"/>
    </source>
</evidence>
<evidence type="ECO:0000256" key="7">
    <source>
        <dbReference type="ARBA" id="ARBA00022860"/>
    </source>
</evidence>
<proteinExistence type="inferred from homology"/>
<dbReference type="Proteomes" id="UP000662185">
    <property type="component" value="Unassembled WGS sequence"/>
</dbReference>
<dbReference type="AlphaFoldDB" id="A0A926WMN2"/>
<evidence type="ECO:0000256" key="1">
    <source>
        <dbReference type="ARBA" id="ARBA00004342"/>
    </source>
</evidence>
<evidence type="ECO:0000256" key="6">
    <source>
        <dbReference type="ARBA" id="ARBA00022600"/>
    </source>
</evidence>
<dbReference type="InterPro" id="IPR008734">
    <property type="entry name" value="PHK_A/B_su"/>
</dbReference>
<keyword evidence="14" id="KW-0378">Hydrolase</keyword>
<dbReference type="Pfam" id="PF00723">
    <property type="entry name" value="Glyco_hydro_15"/>
    <property type="match status" value="1"/>
</dbReference>
<evidence type="ECO:0000256" key="9">
    <source>
        <dbReference type="ARBA" id="ARBA00023277"/>
    </source>
</evidence>
<dbReference type="InterPro" id="IPR008928">
    <property type="entry name" value="6-hairpin_glycosidase_sf"/>
</dbReference>
<comment type="similarity">
    <text evidence="3">Belongs to the phosphorylase b kinase regulatory chain family.</text>
</comment>
<feature type="domain" description="Phosphorylase b kinase regulatory subunit alpha/beta C-terminal" evidence="13">
    <location>
        <begin position="832"/>
        <end position="1066"/>
    </location>
</feature>
<keyword evidence="6" id="KW-0321">Glycogen metabolism</keyword>
<dbReference type="RefSeq" id="WP_190564321.1">
    <property type="nucleotide sequence ID" value="NZ_JACJQU010000019.1"/>
</dbReference>
<comment type="pathway">
    <text evidence="2">Glycan biosynthesis; glycogen metabolism.</text>
</comment>
<keyword evidence="7" id="KW-0112">Calmodulin-binding</keyword>
<dbReference type="Pfam" id="PF19292">
    <property type="entry name" value="KPBB_C"/>
    <property type="match status" value="1"/>
</dbReference>
<keyword evidence="5" id="KW-0597">Phosphoprotein</keyword>
<evidence type="ECO:0000256" key="2">
    <source>
        <dbReference type="ARBA" id="ARBA00005131"/>
    </source>
</evidence>
<feature type="domain" description="GH15-like" evidence="12">
    <location>
        <begin position="10"/>
        <end position="819"/>
    </location>
</feature>
<dbReference type="PANTHER" id="PTHR10749:SF7">
    <property type="entry name" value="PHOSPHORYLASE B KINASE REGULATORY SUBUNIT ALPHA-RELATED"/>
    <property type="match status" value="1"/>
</dbReference>
<sequence>MKTPTTLPTRLDSYYQQIKTIILARQNPITGLLPASTAITAHGDYTDAWVRDNVYSILAVWGLALAYRKIDNDQGRAYELEYSVVKLMRGLLFAMMRQAHKVEKFKHTQSLLDGLHAKYNTATGDIVVGDDEWGHLQVDATSIYLLMLAQMTAAGVSIIFTLDEVNFVQNLVYYIGRAYRTPDFGIWERGNKINHGNAELNASSLGMAKAALEAMNGLNLFGVHGCQASVIHVLPDEIARARITLESLLPRESASKEVDAALLSIISYPAFAVEDVQLQQRTFNEIINKLAGKYGCKRFLRDGHQTVLEDSHRLHYEPWELKQFEHIECEWPLFFTYLVLDGIFRQDKEQVKKYQELLGALLVERDGLQLLPEVYYVPEENIEAEKLNPHSQTRLPNENIPLVWAQSLYFLGQMLSEELIAVGDIDPLGRHLRVGKNREAMVQIALLAEDEDLQAQLEVHGIESQTPNQVEPIQVRQAGELSQIYTQIGRNDKLGLTGRPVRRLRSLTTSRIYRIQEQTVAFLPAFLDSQQFYLTLDYHFLRDQIRGELAYIQKCWSDLGRPTLTFMITRTMLETGSEALLELMQELKDGVCGGVQVKLGRLNQLMLTAAIQRIDFIPDIELFCPPVKNARLRCYYLISHPEKNWRLGHTQEFQMECETNLDLLLSYLRPSENIYEQIELLQTLSRLKGLEFDTGYGEEGYRVTVGDLLDEVYTKAGYLGLWAVVRRAAALRQMVDIGLSDAVTSILVRGKQIAVGRAYSEASLMVVPMSHHEIAEKINNFCREDIRDRVLTQEIIIYLGVLIKSEPELFKGLLTLRVGYLILLITSELAQELGVTQDEAYDYLMQLSPYEVKMRLEKVLTSYSGVTGLLRQQESLHIKQKESDIAWVVQPTISEEIEVEPENWRRFRQSEGAINRVPKDFFKQVWLLMHHCKGLVIGDKLERRNRLEGELMISEMTAGERNFALKIEHLLNKIEAPEYRQVNVEALMELAAIAANNPKLQIEEYIVLDVLIGHAVRLAWLENHPERGDRYDEDKGLAWPHFYNTSPSDCASYILKALRFLTEFERDF</sequence>
<evidence type="ECO:0000313" key="15">
    <source>
        <dbReference type="Proteomes" id="UP000662185"/>
    </source>
</evidence>
<dbReference type="GO" id="GO:0005977">
    <property type="term" value="P:glycogen metabolic process"/>
    <property type="evidence" value="ECO:0007669"/>
    <property type="project" value="UniProtKB-KW"/>
</dbReference>
<evidence type="ECO:0000259" key="13">
    <source>
        <dbReference type="Pfam" id="PF19292"/>
    </source>
</evidence>
<dbReference type="Gene3D" id="1.50.10.10">
    <property type="match status" value="1"/>
</dbReference>
<evidence type="ECO:0000256" key="10">
    <source>
        <dbReference type="ARBA" id="ARBA00023288"/>
    </source>
</evidence>
<dbReference type="InterPro" id="IPR045583">
    <property type="entry name" value="KPBA/B_C"/>
</dbReference>
<keyword evidence="8" id="KW-0472">Membrane</keyword>
<gene>
    <name evidence="14" type="ORF">H6G06_22650</name>
</gene>
<protein>
    <submittedName>
        <fullName evidence="14">Glycoside hydrolase family 15 protein</fullName>
    </submittedName>
</protein>
<dbReference type="GO" id="GO:0005886">
    <property type="term" value="C:plasma membrane"/>
    <property type="evidence" value="ECO:0007669"/>
    <property type="project" value="UniProtKB-SubCell"/>
</dbReference>
<comment type="caution">
    <text evidence="14">The sequence shown here is derived from an EMBL/GenBank/DDBJ whole genome shotgun (WGS) entry which is preliminary data.</text>
</comment>
<accession>A0A926WMN2</accession>
<evidence type="ECO:0000256" key="8">
    <source>
        <dbReference type="ARBA" id="ARBA00023136"/>
    </source>
</evidence>
<dbReference type="InterPro" id="IPR011613">
    <property type="entry name" value="GH15-like"/>
</dbReference>
<keyword evidence="9" id="KW-0119">Carbohydrate metabolism</keyword>
<dbReference type="GO" id="GO:0016787">
    <property type="term" value="F:hydrolase activity"/>
    <property type="evidence" value="ECO:0007669"/>
    <property type="project" value="UniProtKB-KW"/>
</dbReference>
<dbReference type="InterPro" id="IPR012341">
    <property type="entry name" value="6hp_glycosidase-like_sf"/>
</dbReference>
<organism evidence="14 15">
    <name type="scientific">Anabaena sphaerica FACHB-251</name>
    <dbReference type="NCBI Taxonomy" id="2692883"/>
    <lineage>
        <taxon>Bacteria</taxon>
        <taxon>Bacillati</taxon>
        <taxon>Cyanobacteriota</taxon>
        <taxon>Cyanophyceae</taxon>
        <taxon>Nostocales</taxon>
        <taxon>Nostocaceae</taxon>
        <taxon>Anabaena</taxon>
    </lineage>
</organism>
<dbReference type="SUPFAM" id="SSF48208">
    <property type="entry name" value="Six-hairpin glycosidases"/>
    <property type="match status" value="1"/>
</dbReference>